<dbReference type="PANTHER" id="PTHR23537">
    <property type="match status" value="1"/>
</dbReference>
<dbReference type="PROSITE" id="PS50850">
    <property type="entry name" value="MFS"/>
    <property type="match status" value="1"/>
</dbReference>
<sequence length="400" mass="41527">MHPTSPPALRPWQVMLGGICTLVLTIGIARFAYTPLLPLMQAQAGLSDAAGGWLATANYLGYMSGALLAASLSSLQLKFKLYRAGVLLALVSTLWMAQTQDLATWAALRYVAGLSSAAGMLLASGLVLNWLMRHGHRAELGIHFSGIGFGIVVSGLVVMALNRLSLGWAAQWQVFAALGLLLAWPAWAWVPPPAAPTSGAAPAASAGAATPAPPPVTWMRLMLAMYFCAGFGFVISATFTVAIAARQSALAHTGGLAWVMVGLAAVPAVLAWDRIARRIGDLPALLWAFGAQTLSVLLPAFSDTPAWFLLAALLYGASFIGIVSLTLALVGRAFPANPAKAMARLTLSYGVAQVLAPALAGQMAQASGSYRGALLLTAGVSVAGMALLVLLMARGRRWGA</sequence>
<name>A0ABN6PKK1_9BURK</name>
<dbReference type="SUPFAM" id="SSF103473">
    <property type="entry name" value="MFS general substrate transporter"/>
    <property type="match status" value="1"/>
</dbReference>
<keyword evidence="2 4" id="KW-1133">Transmembrane helix</keyword>
<evidence type="ECO:0000256" key="1">
    <source>
        <dbReference type="ARBA" id="ARBA00022692"/>
    </source>
</evidence>
<accession>A0ABN6PKK1</accession>
<dbReference type="InterPro" id="IPR020846">
    <property type="entry name" value="MFS_dom"/>
</dbReference>
<protein>
    <submittedName>
        <fullName evidence="6">MFS transporter</fullName>
    </submittedName>
</protein>
<feature type="transmembrane region" description="Helical" evidence="4">
    <location>
        <begin position="110"/>
        <end position="132"/>
    </location>
</feature>
<feature type="transmembrane region" description="Helical" evidence="4">
    <location>
        <begin position="12"/>
        <end position="33"/>
    </location>
</feature>
<dbReference type="PANTHER" id="PTHR23537:SF1">
    <property type="entry name" value="SUGAR TRANSPORTER"/>
    <property type="match status" value="1"/>
</dbReference>
<feature type="transmembrane region" description="Helical" evidence="4">
    <location>
        <begin position="53"/>
        <end position="72"/>
    </location>
</feature>
<feature type="transmembrane region" description="Helical" evidence="4">
    <location>
        <begin position="170"/>
        <end position="190"/>
    </location>
</feature>
<dbReference type="InterPro" id="IPR010645">
    <property type="entry name" value="MFS_4"/>
</dbReference>
<dbReference type="Proteomes" id="UP001057498">
    <property type="component" value="Chromosome"/>
</dbReference>
<evidence type="ECO:0000256" key="2">
    <source>
        <dbReference type="ARBA" id="ARBA00022989"/>
    </source>
</evidence>
<evidence type="ECO:0000313" key="7">
    <source>
        <dbReference type="Proteomes" id="UP001057498"/>
    </source>
</evidence>
<organism evidence="6 7">
    <name type="scientific">Sphaerotilus microaerophilus</name>
    <dbReference type="NCBI Taxonomy" id="2914710"/>
    <lineage>
        <taxon>Bacteria</taxon>
        <taxon>Pseudomonadati</taxon>
        <taxon>Pseudomonadota</taxon>
        <taxon>Betaproteobacteria</taxon>
        <taxon>Burkholderiales</taxon>
        <taxon>Sphaerotilaceae</taxon>
        <taxon>Sphaerotilus</taxon>
    </lineage>
</organism>
<evidence type="ECO:0000256" key="4">
    <source>
        <dbReference type="SAM" id="Phobius"/>
    </source>
</evidence>
<feature type="transmembrane region" description="Helical" evidence="4">
    <location>
        <begin position="81"/>
        <end position="98"/>
    </location>
</feature>
<keyword evidence="3 4" id="KW-0472">Membrane</keyword>
<evidence type="ECO:0000256" key="3">
    <source>
        <dbReference type="ARBA" id="ARBA00023136"/>
    </source>
</evidence>
<gene>
    <name evidence="6" type="ORF">CATMQ487_26940</name>
</gene>
<dbReference type="Gene3D" id="1.20.1250.20">
    <property type="entry name" value="MFS general substrate transporter like domains"/>
    <property type="match status" value="2"/>
</dbReference>
<feature type="transmembrane region" description="Helical" evidence="4">
    <location>
        <begin position="223"/>
        <end position="244"/>
    </location>
</feature>
<feature type="domain" description="Major facilitator superfamily (MFS) profile" evidence="5">
    <location>
        <begin position="13"/>
        <end position="396"/>
    </location>
</feature>
<feature type="transmembrane region" description="Helical" evidence="4">
    <location>
        <begin position="307"/>
        <end position="330"/>
    </location>
</feature>
<feature type="transmembrane region" description="Helical" evidence="4">
    <location>
        <begin position="144"/>
        <end position="164"/>
    </location>
</feature>
<dbReference type="RefSeq" id="WP_251969082.1">
    <property type="nucleotide sequence ID" value="NZ_AP025730.1"/>
</dbReference>
<reference evidence="6" key="1">
    <citation type="submission" date="2022-04" db="EMBL/GenBank/DDBJ databases">
        <title>Whole genome sequence of Sphaerotilus sp. FB-5.</title>
        <authorList>
            <person name="Takeda M."/>
            <person name="Narihara S."/>
            <person name="Akimoto M."/>
            <person name="Akimoto R."/>
            <person name="Nishiyashiki S."/>
            <person name="Murakami T."/>
        </authorList>
    </citation>
    <scope>NUCLEOTIDE SEQUENCE</scope>
    <source>
        <strain evidence="6">FB-5</strain>
    </source>
</reference>
<keyword evidence="7" id="KW-1185">Reference proteome</keyword>
<dbReference type="InterPro" id="IPR036259">
    <property type="entry name" value="MFS_trans_sf"/>
</dbReference>
<dbReference type="EMBL" id="AP025730">
    <property type="protein sequence ID" value="BDI05724.1"/>
    <property type="molecule type" value="Genomic_DNA"/>
</dbReference>
<evidence type="ECO:0000313" key="6">
    <source>
        <dbReference type="EMBL" id="BDI05724.1"/>
    </source>
</evidence>
<feature type="transmembrane region" description="Helical" evidence="4">
    <location>
        <begin position="250"/>
        <end position="272"/>
    </location>
</feature>
<dbReference type="Pfam" id="PF06779">
    <property type="entry name" value="MFS_4"/>
    <property type="match status" value="1"/>
</dbReference>
<feature type="transmembrane region" description="Helical" evidence="4">
    <location>
        <begin position="372"/>
        <end position="393"/>
    </location>
</feature>
<proteinExistence type="predicted"/>
<feature type="transmembrane region" description="Helical" evidence="4">
    <location>
        <begin position="284"/>
        <end position="301"/>
    </location>
</feature>
<evidence type="ECO:0000259" key="5">
    <source>
        <dbReference type="PROSITE" id="PS50850"/>
    </source>
</evidence>
<keyword evidence="1 4" id="KW-0812">Transmembrane</keyword>